<feature type="transmembrane region" description="Helical" evidence="5">
    <location>
        <begin position="166"/>
        <end position="184"/>
    </location>
</feature>
<keyword evidence="4 5" id="KW-0472">Membrane</keyword>
<dbReference type="EMBL" id="JAMXLR010000055">
    <property type="protein sequence ID" value="MCO6045397.1"/>
    <property type="molecule type" value="Genomic_DNA"/>
</dbReference>
<reference evidence="6" key="1">
    <citation type="submission" date="2022-06" db="EMBL/GenBank/DDBJ databases">
        <title>Aeoliella straminimaris, a novel planctomycete from sediments.</title>
        <authorList>
            <person name="Vitorino I.R."/>
            <person name="Lage O.M."/>
        </authorList>
    </citation>
    <scope>NUCLEOTIDE SEQUENCE</scope>
    <source>
        <strain evidence="6">ICT_H6.2</strain>
    </source>
</reference>
<comment type="caution">
    <text evidence="6">The sequence shown here is derived from an EMBL/GenBank/DDBJ whole genome shotgun (WGS) entry which is preliminary data.</text>
</comment>
<organism evidence="6 7">
    <name type="scientific">Aeoliella straminimaris</name>
    <dbReference type="NCBI Taxonomy" id="2954799"/>
    <lineage>
        <taxon>Bacteria</taxon>
        <taxon>Pseudomonadati</taxon>
        <taxon>Planctomycetota</taxon>
        <taxon>Planctomycetia</taxon>
        <taxon>Pirellulales</taxon>
        <taxon>Lacipirellulaceae</taxon>
        <taxon>Aeoliella</taxon>
    </lineage>
</organism>
<evidence type="ECO:0000256" key="3">
    <source>
        <dbReference type="ARBA" id="ARBA00022989"/>
    </source>
</evidence>
<dbReference type="RefSeq" id="WP_252853511.1">
    <property type="nucleotide sequence ID" value="NZ_JAMXLR010000055.1"/>
</dbReference>
<evidence type="ECO:0000256" key="5">
    <source>
        <dbReference type="SAM" id="Phobius"/>
    </source>
</evidence>
<evidence type="ECO:0000256" key="2">
    <source>
        <dbReference type="ARBA" id="ARBA00022692"/>
    </source>
</evidence>
<protein>
    <submittedName>
        <fullName evidence="6">Bile acid:sodium symporter family protein</fullName>
    </submittedName>
</protein>
<comment type="subcellular location">
    <subcellularLocation>
        <location evidence="1">Membrane</location>
        <topology evidence="1">Multi-pass membrane protein</topology>
    </subcellularLocation>
</comment>
<feature type="transmembrane region" description="Helical" evidence="5">
    <location>
        <begin position="217"/>
        <end position="239"/>
    </location>
</feature>
<feature type="transmembrane region" description="Helical" evidence="5">
    <location>
        <begin position="7"/>
        <end position="28"/>
    </location>
</feature>
<evidence type="ECO:0000313" key="7">
    <source>
        <dbReference type="Proteomes" id="UP001155241"/>
    </source>
</evidence>
<evidence type="ECO:0000256" key="1">
    <source>
        <dbReference type="ARBA" id="ARBA00004141"/>
    </source>
</evidence>
<feature type="transmembrane region" description="Helical" evidence="5">
    <location>
        <begin position="69"/>
        <end position="92"/>
    </location>
</feature>
<dbReference type="PANTHER" id="PTHR10361">
    <property type="entry name" value="SODIUM-BILE ACID COTRANSPORTER"/>
    <property type="match status" value="1"/>
</dbReference>
<gene>
    <name evidence="6" type="ORF">NG895_15920</name>
</gene>
<dbReference type="InterPro" id="IPR002657">
    <property type="entry name" value="BilAc:Na_symport/Acr3"/>
</dbReference>
<name>A0A9X2FCB1_9BACT</name>
<proteinExistence type="predicted"/>
<feature type="transmembrane region" description="Helical" evidence="5">
    <location>
        <begin position="98"/>
        <end position="118"/>
    </location>
</feature>
<feature type="transmembrane region" description="Helical" evidence="5">
    <location>
        <begin position="191"/>
        <end position="211"/>
    </location>
</feature>
<feature type="transmembrane region" description="Helical" evidence="5">
    <location>
        <begin position="34"/>
        <end position="57"/>
    </location>
</feature>
<evidence type="ECO:0000256" key="4">
    <source>
        <dbReference type="ARBA" id="ARBA00023136"/>
    </source>
</evidence>
<dbReference type="Gene3D" id="1.20.1530.20">
    <property type="match status" value="1"/>
</dbReference>
<keyword evidence="7" id="KW-1185">Reference proteome</keyword>
<dbReference type="AlphaFoldDB" id="A0A9X2FCB1"/>
<dbReference type="InterPro" id="IPR038770">
    <property type="entry name" value="Na+/solute_symporter_sf"/>
</dbReference>
<dbReference type="GO" id="GO:0016020">
    <property type="term" value="C:membrane"/>
    <property type="evidence" value="ECO:0007669"/>
    <property type="project" value="UniProtKB-SubCell"/>
</dbReference>
<dbReference type="Proteomes" id="UP001155241">
    <property type="component" value="Unassembled WGS sequence"/>
</dbReference>
<dbReference type="PANTHER" id="PTHR10361:SF28">
    <property type="entry name" value="P3 PROTEIN-RELATED"/>
    <property type="match status" value="1"/>
</dbReference>
<keyword evidence="3 5" id="KW-1133">Transmembrane helix</keyword>
<feature type="transmembrane region" description="Helical" evidence="5">
    <location>
        <begin position="125"/>
        <end position="146"/>
    </location>
</feature>
<keyword evidence="2 5" id="KW-0812">Transmembrane</keyword>
<evidence type="ECO:0000313" key="6">
    <source>
        <dbReference type="EMBL" id="MCO6045397.1"/>
    </source>
</evidence>
<accession>A0A9X2FCB1</accession>
<dbReference type="InterPro" id="IPR004710">
    <property type="entry name" value="Bilac:Na_transpt"/>
</dbReference>
<sequence>MAGLVRLLNLLTNLFPVWVVAFAVAALWHPPLFAWFAPYNVPALGIIMLGMGVTLSADDFARVLLMPRPILLGVMAQFSIMPLLGWSIATLLDLPDELAVGLILVSCCPGGTASNVVTYLARGNLALSVLMTTCSTFAAILLTPLLTEWLVGDRLPVDVMGLLKSTVQVVLLPVLAGLALHHLVPRTVEQVTTFSPLVSVVAIALICANIIGANKSLLLNNAFELCAAVGLLHLGGFSLGYGLARLFRYDPTICRTVSIEVGMQNSGLGAVLAKQHFTNPETGISIAAAPCALSAVAHSVIGSALAAWWRIRDDSRPTGDAMLDD</sequence>
<dbReference type="Pfam" id="PF01758">
    <property type="entry name" value="SBF"/>
    <property type="match status" value="1"/>
</dbReference>